<dbReference type="InterPro" id="IPR051124">
    <property type="entry name" value="Phosphate_Transport_Permease"/>
</dbReference>
<feature type="transmembrane region" description="Helical" evidence="9">
    <location>
        <begin position="171"/>
        <end position="190"/>
    </location>
</feature>
<proteinExistence type="inferred from homology"/>
<feature type="transmembrane region" description="Helical" evidence="9">
    <location>
        <begin position="236"/>
        <end position="256"/>
    </location>
</feature>
<dbReference type="Pfam" id="PF00528">
    <property type="entry name" value="BPD_transp_1"/>
    <property type="match status" value="1"/>
</dbReference>
<keyword evidence="8 9" id="KW-0472">Membrane</keyword>
<evidence type="ECO:0000313" key="13">
    <source>
        <dbReference type="Proteomes" id="UP000002030"/>
    </source>
</evidence>
<dbReference type="PANTHER" id="PTHR30425">
    <property type="entry name" value="PHOSPHATE TRANSPORT SYSTEM PERMEASE PROTEIN PST"/>
    <property type="match status" value="1"/>
</dbReference>
<keyword evidence="7 9" id="KW-1133">Transmembrane helix</keyword>
<evidence type="ECO:0000313" key="12">
    <source>
        <dbReference type="EMBL" id="ACZ18334.1"/>
    </source>
</evidence>
<feature type="transmembrane region" description="Helical" evidence="9">
    <location>
        <begin position="141"/>
        <end position="159"/>
    </location>
</feature>
<dbReference type="PANTHER" id="PTHR30425:SF1">
    <property type="entry name" value="PHOSPHATE TRANSPORT SYSTEM PERMEASE PROTEIN PSTC"/>
    <property type="match status" value="1"/>
</dbReference>
<sequence>MESRGEVSSLSVGGPNGAPFSEGVTVVDAMRGDRLPRTLVAGVAFTGIIVVGAILVFLVKESLPVLRDASLMEMLTGPYWYPSQEEPKFGMLPLWVGSLAVTGLSALMSLPFSVGLGIFLSEVCPRGLREIIKPAVEVMGFLPSVVLGFIGMVVIAPHLQERFGVLTGLNMLNASFLLGILMLPTVASLAEDSLSSVPKEVRDGSYALGATRLETTFRVVVPYAARGIGSACILGVMRALGETMVVLMAAGGAAIVPESLVDPVRPLTSAIAAEMGETPVGSSHYHALFFMGLMLLLATMGLNLAVMALERRRRA</sequence>
<accession>D1B7T1</accession>
<evidence type="ECO:0000256" key="4">
    <source>
        <dbReference type="ARBA" id="ARBA00022475"/>
    </source>
</evidence>
<keyword evidence="13" id="KW-1185">Reference proteome</keyword>
<keyword evidence="5 10" id="KW-0592">Phosphate transport</keyword>
<feature type="transmembrane region" description="Helical" evidence="9">
    <location>
        <begin position="285"/>
        <end position="309"/>
    </location>
</feature>
<protein>
    <recommendedName>
        <fullName evidence="10">Phosphate transport system permease protein</fullName>
    </recommendedName>
</protein>
<evidence type="ECO:0000256" key="6">
    <source>
        <dbReference type="ARBA" id="ARBA00022692"/>
    </source>
</evidence>
<evidence type="ECO:0000256" key="8">
    <source>
        <dbReference type="ARBA" id="ARBA00023136"/>
    </source>
</evidence>
<evidence type="ECO:0000256" key="1">
    <source>
        <dbReference type="ARBA" id="ARBA00004651"/>
    </source>
</evidence>
<dbReference type="InterPro" id="IPR035906">
    <property type="entry name" value="MetI-like_sf"/>
</dbReference>
<dbReference type="EnsemblBacteria" id="ACZ18334">
    <property type="protein sequence ID" value="ACZ18334"/>
    <property type="gene ID" value="Taci_0094"/>
</dbReference>
<evidence type="ECO:0000256" key="3">
    <source>
        <dbReference type="ARBA" id="ARBA00022448"/>
    </source>
</evidence>
<dbReference type="GO" id="GO:0005886">
    <property type="term" value="C:plasma membrane"/>
    <property type="evidence" value="ECO:0007669"/>
    <property type="project" value="UniProtKB-SubCell"/>
</dbReference>
<dbReference type="GO" id="GO:0006817">
    <property type="term" value="P:phosphate ion transport"/>
    <property type="evidence" value="ECO:0007669"/>
    <property type="project" value="UniProtKB-KW"/>
</dbReference>
<gene>
    <name evidence="12" type="ordered locus">Taci_0094</name>
</gene>
<dbReference type="STRING" id="525903.Taci_0094"/>
<evidence type="ECO:0000256" key="10">
    <source>
        <dbReference type="RuleBase" id="RU363054"/>
    </source>
</evidence>
<feature type="transmembrane region" description="Helical" evidence="9">
    <location>
        <begin position="39"/>
        <end position="59"/>
    </location>
</feature>
<dbReference type="InterPro" id="IPR000515">
    <property type="entry name" value="MetI-like"/>
</dbReference>
<evidence type="ECO:0000259" key="11">
    <source>
        <dbReference type="PROSITE" id="PS50928"/>
    </source>
</evidence>
<feature type="domain" description="ABC transmembrane type-1" evidence="11">
    <location>
        <begin position="95"/>
        <end position="306"/>
    </location>
</feature>
<evidence type="ECO:0000256" key="2">
    <source>
        <dbReference type="ARBA" id="ARBA00007069"/>
    </source>
</evidence>
<reference evidence="12 13" key="1">
    <citation type="journal article" date="2009" name="Stand. Genomic Sci.">
        <title>Complete genome sequence of Thermanaerovibrio acidaminovorans type strain (Su883).</title>
        <authorList>
            <person name="Chovatia M."/>
            <person name="Sikorski J."/>
            <person name="Schroder M."/>
            <person name="Lapidus A."/>
            <person name="Nolan M."/>
            <person name="Tice H."/>
            <person name="Glavina Del Rio T."/>
            <person name="Copeland A."/>
            <person name="Cheng J.F."/>
            <person name="Lucas S."/>
            <person name="Chen F."/>
            <person name="Bruce D."/>
            <person name="Goodwin L."/>
            <person name="Pitluck S."/>
            <person name="Ivanova N."/>
            <person name="Mavromatis K."/>
            <person name="Ovchinnikova G."/>
            <person name="Pati A."/>
            <person name="Chen A."/>
            <person name="Palaniappan K."/>
            <person name="Land M."/>
            <person name="Hauser L."/>
            <person name="Chang Y.J."/>
            <person name="Jeffries C.D."/>
            <person name="Chain P."/>
            <person name="Saunders E."/>
            <person name="Detter J.C."/>
            <person name="Brettin T."/>
            <person name="Rohde M."/>
            <person name="Goker M."/>
            <person name="Spring S."/>
            <person name="Bristow J."/>
            <person name="Markowitz V."/>
            <person name="Hugenholtz P."/>
            <person name="Kyrpides N.C."/>
            <person name="Klenk H.P."/>
            <person name="Eisen J.A."/>
        </authorList>
    </citation>
    <scope>NUCLEOTIDE SEQUENCE [LARGE SCALE GENOMIC DNA]</scope>
    <source>
        <strain evidence="13">ATCC 49978 / DSM 6589 / Su883</strain>
    </source>
</reference>
<keyword evidence="4 10" id="KW-1003">Cell membrane</keyword>
<dbReference type="AlphaFoldDB" id="D1B7T1"/>
<comment type="function">
    <text evidence="10">Part of the binding-protein-dependent transport system for phosphate; probably responsible for the translocation of the substrate across the membrane.</text>
</comment>
<name>D1B7T1_THEAS</name>
<evidence type="ECO:0000256" key="7">
    <source>
        <dbReference type="ARBA" id="ARBA00022989"/>
    </source>
</evidence>
<dbReference type="Proteomes" id="UP000002030">
    <property type="component" value="Chromosome"/>
</dbReference>
<dbReference type="eggNOG" id="COG0573">
    <property type="taxonomic scope" value="Bacteria"/>
</dbReference>
<dbReference type="OrthoDB" id="9785113at2"/>
<keyword evidence="6 9" id="KW-0812">Transmembrane</keyword>
<organism evidence="12 13">
    <name type="scientific">Thermanaerovibrio acidaminovorans (strain ATCC 49978 / DSM 6589 / Su883)</name>
    <name type="common">Selenomonas acidaminovorans</name>
    <dbReference type="NCBI Taxonomy" id="525903"/>
    <lineage>
        <taxon>Bacteria</taxon>
        <taxon>Thermotogati</taxon>
        <taxon>Synergistota</taxon>
        <taxon>Synergistia</taxon>
        <taxon>Synergistales</taxon>
        <taxon>Synergistaceae</taxon>
        <taxon>Thermanaerovibrio</taxon>
    </lineage>
</organism>
<keyword evidence="3 9" id="KW-0813">Transport</keyword>
<dbReference type="PROSITE" id="PS50928">
    <property type="entry name" value="ABC_TM1"/>
    <property type="match status" value="1"/>
</dbReference>
<evidence type="ECO:0000256" key="5">
    <source>
        <dbReference type="ARBA" id="ARBA00022592"/>
    </source>
</evidence>
<dbReference type="CDD" id="cd06261">
    <property type="entry name" value="TM_PBP2"/>
    <property type="match status" value="1"/>
</dbReference>
<dbReference type="EMBL" id="CP001818">
    <property type="protein sequence ID" value="ACZ18334.1"/>
    <property type="molecule type" value="Genomic_DNA"/>
</dbReference>
<dbReference type="NCBIfam" id="TIGR02138">
    <property type="entry name" value="phosphate_pstC"/>
    <property type="match status" value="1"/>
</dbReference>
<dbReference type="HOGENOM" id="CLU_033621_1_0_0"/>
<evidence type="ECO:0000256" key="9">
    <source>
        <dbReference type="RuleBase" id="RU363032"/>
    </source>
</evidence>
<dbReference type="InterPro" id="IPR011864">
    <property type="entry name" value="Phosphate_PstC"/>
</dbReference>
<feature type="transmembrane region" description="Helical" evidence="9">
    <location>
        <begin position="94"/>
        <end position="120"/>
    </location>
</feature>
<comment type="similarity">
    <text evidence="2 10">Belongs to the binding-protein-dependent transport system permease family. CysTW subfamily.</text>
</comment>
<dbReference type="PATRIC" id="fig|525903.6.peg.97"/>
<dbReference type="SUPFAM" id="SSF161098">
    <property type="entry name" value="MetI-like"/>
    <property type="match status" value="1"/>
</dbReference>
<dbReference type="Gene3D" id="1.10.3720.10">
    <property type="entry name" value="MetI-like"/>
    <property type="match status" value="1"/>
</dbReference>
<comment type="subcellular location">
    <subcellularLocation>
        <location evidence="1 9">Cell membrane</location>
        <topology evidence="1 9">Multi-pass membrane protein</topology>
    </subcellularLocation>
</comment>
<dbReference type="KEGG" id="tai:Taci_0094"/>
<dbReference type="GO" id="GO:0005315">
    <property type="term" value="F:phosphate transmembrane transporter activity"/>
    <property type="evidence" value="ECO:0007669"/>
    <property type="project" value="InterPro"/>
</dbReference>